<sequence length="230" mass="24551">MPSLPRPLAPGLERLTARIIATITAAERPSPGFVLITARPMSCGRERWPKPGTHFGVRVSVRDFRHYTVFGHSDDGLQILIDLAASGPGVRWARRAQPGDRLPILTPGGGMTLLDRVNPLLIGDATAVATIRALGDDATNATCALEVHTADVNFVSAAMPGATVLAATAGPGVAMDDWLSRAVDDSILSAHLAGHAQSIQRQRSLIREQSHLGRRRIATQAHWSDSRTGL</sequence>
<dbReference type="SUPFAM" id="SSF63380">
    <property type="entry name" value="Riboflavin synthase domain-like"/>
    <property type="match status" value="1"/>
</dbReference>
<feature type="domain" description="FAD-binding FR-type" evidence="1">
    <location>
        <begin position="16"/>
        <end position="114"/>
    </location>
</feature>
<dbReference type="InterPro" id="IPR017927">
    <property type="entry name" value="FAD-bd_FR_type"/>
</dbReference>
<dbReference type="InterPro" id="IPR039261">
    <property type="entry name" value="FNR_nucleotide-bd"/>
</dbReference>
<dbReference type="RefSeq" id="WP_183373266.1">
    <property type="nucleotide sequence ID" value="NZ_BAABHL010000139.1"/>
</dbReference>
<accession>A0A840F5P9</accession>
<organism evidence="2 3">
    <name type="scientific">Gordonia humi</name>
    <dbReference type="NCBI Taxonomy" id="686429"/>
    <lineage>
        <taxon>Bacteria</taxon>
        <taxon>Bacillati</taxon>
        <taxon>Actinomycetota</taxon>
        <taxon>Actinomycetes</taxon>
        <taxon>Mycobacteriales</taxon>
        <taxon>Gordoniaceae</taxon>
        <taxon>Gordonia</taxon>
    </lineage>
</organism>
<proteinExistence type="predicted"/>
<name>A0A840F5P9_9ACTN</name>
<dbReference type="PROSITE" id="PS51384">
    <property type="entry name" value="FAD_FR"/>
    <property type="match status" value="1"/>
</dbReference>
<dbReference type="InterPro" id="IPR017938">
    <property type="entry name" value="Riboflavin_synthase-like_b-brl"/>
</dbReference>
<dbReference type="Pfam" id="PF08021">
    <property type="entry name" value="FAD_binding_9"/>
    <property type="match status" value="1"/>
</dbReference>
<dbReference type="Proteomes" id="UP000551501">
    <property type="component" value="Unassembled WGS sequence"/>
</dbReference>
<protein>
    <submittedName>
        <fullName evidence="2">NADPH-dependent ferric siderophore reductase</fullName>
    </submittedName>
</protein>
<dbReference type="Gene3D" id="2.40.30.10">
    <property type="entry name" value="Translation factors"/>
    <property type="match status" value="1"/>
</dbReference>
<dbReference type="InterPro" id="IPR013113">
    <property type="entry name" value="SIP_FAD-bd"/>
</dbReference>
<dbReference type="Gene3D" id="3.40.50.80">
    <property type="entry name" value="Nucleotide-binding domain of ferredoxin-NADP reductase (FNR) module"/>
    <property type="match status" value="1"/>
</dbReference>
<evidence type="ECO:0000259" key="1">
    <source>
        <dbReference type="PROSITE" id="PS51384"/>
    </source>
</evidence>
<dbReference type="GO" id="GO:0016491">
    <property type="term" value="F:oxidoreductase activity"/>
    <property type="evidence" value="ECO:0007669"/>
    <property type="project" value="InterPro"/>
</dbReference>
<dbReference type="AlphaFoldDB" id="A0A840F5P9"/>
<gene>
    <name evidence="2" type="ORF">BKA16_004609</name>
</gene>
<comment type="caution">
    <text evidence="2">The sequence shown here is derived from an EMBL/GenBank/DDBJ whole genome shotgun (WGS) entry which is preliminary data.</text>
</comment>
<evidence type="ECO:0000313" key="3">
    <source>
        <dbReference type="Proteomes" id="UP000551501"/>
    </source>
</evidence>
<keyword evidence="3" id="KW-1185">Reference proteome</keyword>
<evidence type="ECO:0000313" key="2">
    <source>
        <dbReference type="EMBL" id="MBB4137984.1"/>
    </source>
</evidence>
<reference evidence="2 3" key="1">
    <citation type="submission" date="2020-08" db="EMBL/GenBank/DDBJ databases">
        <title>Sequencing the genomes of 1000 actinobacteria strains.</title>
        <authorList>
            <person name="Klenk H.-P."/>
        </authorList>
    </citation>
    <scope>NUCLEOTIDE SEQUENCE [LARGE SCALE GENOMIC DNA]</scope>
    <source>
        <strain evidence="2 3">DSM 45298</strain>
    </source>
</reference>
<dbReference type="EMBL" id="JACIFP010000002">
    <property type="protein sequence ID" value="MBB4137984.1"/>
    <property type="molecule type" value="Genomic_DNA"/>
</dbReference>